<dbReference type="EMBL" id="FMZM01000001">
    <property type="protein sequence ID" value="SDC22128.1"/>
    <property type="molecule type" value="Genomic_DNA"/>
</dbReference>
<dbReference type="Proteomes" id="UP000199034">
    <property type="component" value="Unassembled WGS sequence"/>
</dbReference>
<feature type="domain" description="Putative Flp pilus-assembly TadG-like N-terminal" evidence="1">
    <location>
        <begin position="9"/>
        <end position="51"/>
    </location>
</feature>
<gene>
    <name evidence="2" type="ORF">SAMN05421872_101580</name>
</gene>
<evidence type="ECO:0000313" key="3">
    <source>
        <dbReference type="Proteomes" id="UP000199034"/>
    </source>
</evidence>
<dbReference type="Pfam" id="PF13400">
    <property type="entry name" value="Tad"/>
    <property type="match status" value="1"/>
</dbReference>
<dbReference type="STRING" id="1045774.SAMN05421872_101580"/>
<proteinExistence type="predicted"/>
<accession>A0A1G6JTX7</accession>
<reference evidence="2 3" key="1">
    <citation type="submission" date="2016-10" db="EMBL/GenBank/DDBJ databases">
        <authorList>
            <person name="de Groot N.N."/>
        </authorList>
    </citation>
    <scope>NUCLEOTIDE SEQUENCE [LARGE SCALE GENOMIC DNA]</scope>
    <source>
        <strain evidence="2 3">CGMCC 4.6858</strain>
    </source>
</reference>
<dbReference type="InterPro" id="IPR028087">
    <property type="entry name" value="Tad_N"/>
</dbReference>
<keyword evidence="3" id="KW-1185">Reference proteome</keyword>
<evidence type="ECO:0000259" key="1">
    <source>
        <dbReference type="Pfam" id="PF13400"/>
    </source>
</evidence>
<protein>
    <submittedName>
        <fullName evidence="2">Putative Flp pilus-assembly TadE/G-like</fullName>
    </submittedName>
</protein>
<sequence length="148" mass="15080">MTRRRDESGQVTLLVIGFAMVIAMAVVVVVDASAAYLQRSGLDTLADGAALRDADLGATGEDVYTGGVPGDRLALTDAEAQRAVEEYLRSLDAYASYPGLVARAVVVGGDTVRVELTAPLDLRLSIPGSPGAGSVRATGSAVSSLDAG</sequence>
<dbReference type="RefSeq" id="WP_244509217.1">
    <property type="nucleotide sequence ID" value="NZ_FMZM01000001.1"/>
</dbReference>
<evidence type="ECO:0000313" key="2">
    <source>
        <dbReference type="EMBL" id="SDC22128.1"/>
    </source>
</evidence>
<organism evidence="2 3">
    <name type="scientific">Nocardioides lianchengensis</name>
    <dbReference type="NCBI Taxonomy" id="1045774"/>
    <lineage>
        <taxon>Bacteria</taxon>
        <taxon>Bacillati</taxon>
        <taxon>Actinomycetota</taxon>
        <taxon>Actinomycetes</taxon>
        <taxon>Propionibacteriales</taxon>
        <taxon>Nocardioidaceae</taxon>
        <taxon>Nocardioides</taxon>
    </lineage>
</organism>
<name>A0A1G6JTX7_9ACTN</name>
<dbReference type="AlphaFoldDB" id="A0A1G6JTX7"/>